<sequence>MAYLDLSHLRGRSVAAPRDLIQQAVATLSNLEWQVLALARRDGLSSLELPGRWSVLIARIFGRERANPRLADPRLEALRRIAVLAWHKGDSLPEHEIAAFHAAGYSAEQLGLVLDHVGGTASKAGPAQ</sequence>
<protein>
    <submittedName>
        <fullName evidence="1">Uncharacterized protein</fullName>
    </submittedName>
</protein>
<dbReference type="AlphaFoldDB" id="A0A2U0SI34"/>
<dbReference type="OrthoDB" id="7449825at2"/>
<gene>
    <name evidence="1" type="ORF">DD559_18100</name>
</gene>
<dbReference type="Proteomes" id="UP000245890">
    <property type="component" value="Unassembled WGS sequence"/>
</dbReference>
<accession>A0A2U0SI34</accession>
<reference evidence="1 2" key="1">
    <citation type="submission" date="2018-05" db="EMBL/GenBank/DDBJ databases">
        <title>Description of Sphingomonas pokkalii sp nov, isolated from the rhizosphere of saline tolerant pokkali rice and its draft genome analysis.</title>
        <authorList>
            <person name="Menon R."/>
            <person name="Kumari S."/>
            <person name="Rameshkumar N."/>
        </authorList>
    </citation>
    <scope>NUCLEOTIDE SEQUENCE [LARGE SCALE GENOMIC DNA]</scope>
    <source>
        <strain evidence="1 2">L3B27</strain>
    </source>
</reference>
<comment type="caution">
    <text evidence="1">The sequence shown here is derived from an EMBL/GenBank/DDBJ whole genome shotgun (WGS) entry which is preliminary data.</text>
</comment>
<dbReference type="EMBL" id="QENQ01000001">
    <property type="protein sequence ID" value="PVX31008.1"/>
    <property type="molecule type" value="Genomic_DNA"/>
</dbReference>
<proteinExistence type="predicted"/>
<keyword evidence="2" id="KW-1185">Reference proteome</keyword>
<dbReference type="RefSeq" id="WP_116470402.1">
    <property type="nucleotide sequence ID" value="NZ_QENQ01000001.1"/>
</dbReference>
<organism evidence="1 2">
    <name type="scientific">Sphingomonas pokkalii</name>
    <dbReference type="NCBI Taxonomy" id="2175090"/>
    <lineage>
        <taxon>Bacteria</taxon>
        <taxon>Pseudomonadati</taxon>
        <taxon>Pseudomonadota</taxon>
        <taxon>Alphaproteobacteria</taxon>
        <taxon>Sphingomonadales</taxon>
        <taxon>Sphingomonadaceae</taxon>
        <taxon>Sphingomonas</taxon>
    </lineage>
</organism>
<evidence type="ECO:0000313" key="1">
    <source>
        <dbReference type="EMBL" id="PVX31008.1"/>
    </source>
</evidence>
<name>A0A2U0SI34_9SPHN</name>
<evidence type="ECO:0000313" key="2">
    <source>
        <dbReference type="Proteomes" id="UP000245890"/>
    </source>
</evidence>